<dbReference type="Proteomes" id="UP000825729">
    <property type="component" value="Unassembled WGS sequence"/>
</dbReference>
<reference evidence="1 2" key="1">
    <citation type="submission" date="2021-07" db="EMBL/GenBank/DDBJ databases">
        <title>The Aristolochia fimbriata genome: insights into angiosperm evolution, floral development and chemical biosynthesis.</title>
        <authorList>
            <person name="Jiao Y."/>
        </authorList>
    </citation>
    <scope>NUCLEOTIDE SEQUENCE [LARGE SCALE GENOMIC DNA]</scope>
    <source>
        <strain evidence="1">IBCAS-2021</strain>
        <tissue evidence="1">Leaf</tissue>
    </source>
</reference>
<keyword evidence="2" id="KW-1185">Reference proteome</keyword>
<name>A0AAV7E064_ARIFI</name>
<organism evidence="1 2">
    <name type="scientific">Aristolochia fimbriata</name>
    <name type="common">White veined hardy Dutchman's pipe vine</name>
    <dbReference type="NCBI Taxonomy" id="158543"/>
    <lineage>
        <taxon>Eukaryota</taxon>
        <taxon>Viridiplantae</taxon>
        <taxon>Streptophyta</taxon>
        <taxon>Embryophyta</taxon>
        <taxon>Tracheophyta</taxon>
        <taxon>Spermatophyta</taxon>
        <taxon>Magnoliopsida</taxon>
        <taxon>Magnoliidae</taxon>
        <taxon>Piperales</taxon>
        <taxon>Aristolochiaceae</taxon>
        <taxon>Aristolochia</taxon>
    </lineage>
</organism>
<comment type="caution">
    <text evidence="1">The sequence shown here is derived from an EMBL/GenBank/DDBJ whole genome shotgun (WGS) entry which is preliminary data.</text>
</comment>
<dbReference type="AlphaFoldDB" id="A0AAV7E064"/>
<protein>
    <submittedName>
        <fullName evidence="1">Uncharacterized protein</fullName>
    </submittedName>
</protein>
<dbReference type="EMBL" id="JAINDJ010000007">
    <property type="protein sequence ID" value="KAG9441236.1"/>
    <property type="molecule type" value="Genomic_DNA"/>
</dbReference>
<evidence type="ECO:0000313" key="2">
    <source>
        <dbReference type="Proteomes" id="UP000825729"/>
    </source>
</evidence>
<evidence type="ECO:0000313" key="1">
    <source>
        <dbReference type="EMBL" id="KAG9441236.1"/>
    </source>
</evidence>
<sequence>MIILDKVTNVTNDRRWQPKIEIYLSLLDTWKSQNQRNTLPIYRRSPPGLFAGIPYNRARGGGR</sequence>
<gene>
    <name evidence="1" type="ORF">H6P81_017090</name>
</gene>
<proteinExistence type="predicted"/>
<accession>A0AAV7E064</accession>